<dbReference type="STRING" id="448385.sce6816"/>
<organism evidence="3 4">
    <name type="scientific">Sorangium cellulosum (strain So ce56)</name>
    <name type="common">Polyangium cellulosum (strain So ce56)</name>
    <dbReference type="NCBI Taxonomy" id="448385"/>
    <lineage>
        <taxon>Bacteria</taxon>
        <taxon>Pseudomonadati</taxon>
        <taxon>Myxococcota</taxon>
        <taxon>Polyangia</taxon>
        <taxon>Polyangiales</taxon>
        <taxon>Polyangiaceae</taxon>
        <taxon>Sorangium</taxon>
    </lineage>
</organism>
<dbReference type="Proteomes" id="UP000002139">
    <property type="component" value="Chromosome"/>
</dbReference>
<sequence length="533" mass="56928">MTRWMTRWMTRRMTRWMTRRVTRGNERALALAPRRRVAYAYGAAEGRCWSGRGGERALAGPPLPPCPCWPGERATRAGLRLAPPRALPFRMPMGTTLDIAIGLVSVFFLLSVLCSAIHEALAGVLRLRALNLAQSIEIMLADSELDAHVKQSPGAADTAAPRSSPLEQVMKRAARRAVEFMRTRVMPGPLPSPLAAKLREHPLIKDLKYGWVGPSYIPSHAFVAALIDTLRQVPWPGSAAALPPQAGATPAQTGAAPAPAGDAASAPQQQASDGVPPPQASGAAPAPGEIAAAPSRDEDPLDELKNIIRSMPPKSDLRRALTTIVDSTVKDMREANIRLERWFNDAMDRAAGRYKRRAQLIISATALVLCVGFNADSIRLAGALSRDAVVRARLIAAAQEIAKSPPRAAPQAGGVDQNEDIMAAIAEGSGARSRLTGLDVEITWGVKAPEHTSVPKLWSAIAAILGQGIVGWIRGVLDRLLTPGILITAVAASLGAPFWFDLLNKLVNLRTVGKSPEPYEPPKGAGPDSSVTR</sequence>
<keyword evidence="2" id="KW-0472">Membrane</keyword>
<gene>
    <name evidence="3" type="ordered locus">sce6816</name>
</gene>
<keyword evidence="4" id="KW-1185">Reference proteome</keyword>
<reference evidence="3 4" key="1">
    <citation type="journal article" date="2007" name="Nat. Biotechnol.">
        <title>Complete genome sequence of the myxobacterium Sorangium cellulosum.</title>
        <authorList>
            <person name="Schneiker S."/>
            <person name="Perlova O."/>
            <person name="Kaiser O."/>
            <person name="Gerth K."/>
            <person name="Alici A."/>
            <person name="Altmeyer M.O."/>
            <person name="Bartels D."/>
            <person name="Bekel T."/>
            <person name="Beyer S."/>
            <person name="Bode E."/>
            <person name="Bode H.B."/>
            <person name="Bolten C.J."/>
            <person name="Choudhuri J.V."/>
            <person name="Doss S."/>
            <person name="Elnakady Y.A."/>
            <person name="Frank B."/>
            <person name="Gaigalat L."/>
            <person name="Goesmann A."/>
            <person name="Groeger C."/>
            <person name="Gross F."/>
            <person name="Jelsbak L."/>
            <person name="Jelsbak L."/>
            <person name="Kalinowski J."/>
            <person name="Kegler C."/>
            <person name="Knauber T."/>
            <person name="Konietzny S."/>
            <person name="Kopp M."/>
            <person name="Krause L."/>
            <person name="Krug D."/>
            <person name="Linke B."/>
            <person name="Mahmud T."/>
            <person name="Martinez-Arias R."/>
            <person name="McHardy A.C."/>
            <person name="Merai M."/>
            <person name="Meyer F."/>
            <person name="Mormann S."/>
            <person name="Munoz-Dorado J."/>
            <person name="Perez J."/>
            <person name="Pradella S."/>
            <person name="Rachid S."/>
            <person name="Raddatz G."/>
            <person name="Rosenau F."/>
            <person name="Rueckert C."/>
            <person name="Sasse F."/>
            <person name="Scharfe M."/>
            <person name="Schuster S.C."/>
            <person name="Suen G."/>
            <person name="Treuner-Lange A."/>
            <person name="Velicer G.J."/>
            <person name="Vorholter F.-J."/>
            <person name="Weissman K.J."/>
            <person name="Welch R.D."/>
            <person name="Wenzel S.C."/>
            <person name="Whitworth D.E."/>
            <person name="Wilhelm S."/>
            <person name="Wittmann C."/>
            <person name="Bloecker H."/>
            <person name="Puehler A."/>
            <person name="Mueller R."/>
        </authorList>
    </citation>
    <scope>NUCLEOTIDE SEQUENCE [LARGE SCALE GENOMIC DNA]</scope>
    <source>
        <strain evidence="4">So ce56</strain>
    </source>
</reference>
<feature type="compositionally biased region" description="Low complexity" evidence="1">
    <location>
        <begin position="241"/>
        <end position="294"/>
    </location>
</feature>
<accession>A9GTR9</accession>
<evidence type="ECO:0000313" key="4">
    <source>
        <dbReference type="Proteomes" id="UP000002139"/>
    </source>
</evidence>
<proteinExistence type="predicted"/>
<dbReference type="eggNOG" id="ENOG502ZAQR">
    <property type="taxonomic scope" value="Bacteria"/>
</dbReference>
<keyword evidence="2" id="KW-0812">Transmembrane</keyword>
<feature type="transmembrane region" description="Helical" evidence="2">
    <location>
        <begin position="99"/>
        <end position="118"/>
    </location>
</feature>
<evidence type="ECO:0000256" key="2">
    <source>
        <dbReference type="SAM" id="Phobius"/>
    </source>
</evidence>
<dbReference type="EMBL" id="AM746676">
    <property type="protein sequence ID" value="CAN96985.1"/>
    <property type="molecule type" value="Genomic_DNA"/>
</dbReference>
<evidence type="ECO:0000313" key="3">
    <source>
        <dbReference type="EMBL" id="CAN96985.1"/>
    </source>
</evidence>
<dbReference type="HOGENOM" id="CLU_037944_1_0_7"/>
<protein>
    <submittedName>
        <fullName evidence="3">Hypothetical membrane protein</fullName>
    </submittedName>
</protein>
<dbReference type="KEGG" id="scl:sce6816"/>
<evidence type="ECO:0000256" key="1">
    <source>
        <dbReference type="SAM" id="MobiDB-lite"/>
    </source>
</evidence>
<keyword evidence="2" id="KW-1133">Transmembrane helix</keyword>
<name>A9GTR9_SORC5</name>
<feature type="region of interest" description="Disordered" evidence="1">
    <location>
        <begin position="514"/>
        <end position="533"/>
    </location>
</feature>
<feature type="region of interest" description="Disordered" evidence="1">
    <location>
        <begin position="241"/>
        <end position="301"/>
    </location>
</feature>
<dbReference type="BioCyc" id="SCEL448385:SCE_RS34965-MONOMER"/>
<dbReference type="AlphaFoldDB" id="A9GTR9"/>